<dbReference type="InterPro" id="IPR003959">
    <property type="entry name" value="ATPase_AAA_core"/>
</dbReference>
<reference evidence="2 3" key="1">
    <citation type="submission" date="2017-06" db="EMBL/GenBank/DDBJ databases">
        <title>Genome sequencing of cyanobaciteial culture collection at National Institute for Environmental Studies (NIES).</title>
        <authorList>
            <person name="Hirose Y."/>
            <person name="Shimura Y."/>
            <person name="Fujisawa T."/>
            <person name="Nakamura Y."/>
            <person name="Kawachi M."/>
        </authorList>
    </citation>
    <scope>NUCLEOTIDE SEQUENCE [LARGE SCALE GENOMIC DNA]</scope>
    <source>
        <strain evidence="2 3">NIES-267</strain>
    </source>
</reference>
<protein>
    <recommendedName>
        <fullName evidence="1">ATPase AAA-type core domain-containing protein</fullName>
    </recommendedName>
</protein>
<accession>A0A1Z4LM82</accession>
<name>A0A1Z4LM82_9CYAN</name>
<evidence type="ECO:0000313" key="2">
    <source>
        <dbReference type="EMBL" id="BAY82343.1"/>
    </source>
</evidence>
<dbReference type="GO" id="GO:0005524">
    <property type="term" value="F:ATP binding"/>
    <property type="evidence" value="ECO:0007669"/>
    <property type="project" value="InterPro"/>
</dbReference>
<dbReference type="PANTHER" id="PTHR37816:SF2">
    <property type="entry name" value="DNA TOPOLOGY MODULATION PROTEIN FLAR-RELATED PROTEIN"/>
    <property type="match status" value="1"/>
</dbReference>
<dbReference type="GO" id="GO:0016887">
    <property type="term" value="F:ATP hydrolysis activity"/>
    <property type="evidence" value="ECO:0007669"/>
    <property type="project" value="InterPro"/>
</dbReference>
<dbReference type="PANTHER" id="PTHR37816">
    <property type="entry name" value="YALI0E33011P"/>
    <property type="match status" value="1"/>
</dbReference>
<keyword evidence="3" id="KW-1185">Reference proteome</keyword>
<evidence type="ECO:0000259" key="1">
    <source>
        <dbReference type="Pfam" id="PF00004"/>
    </source>
</evidence>
<dbReference type="InterPro" id="IPR027417">
    <property type="entry name" value="P-loop_NTPase"/>
</dbReference>
<dbReference type="Gene3D" id="3.40.50.300">
    <property type="entry name" value="P-loop containing nucleotide triphosphate hydrolases"/>
    <property type="match status" value="1"/>
</dbReference>
<feature type="domain" description="ATPase AAA-type core" evidence="1">
    <location>
        <begin position="10"/>
        <end position="39"/>
    </location>
</feature>
<dbReference type="InterPro" id="IPR052922">
    <property type="entry name" value="Cytidylate_Kinase-2"/>
</dbReference>
<dbReference type="Pfam" id="PF00004">
    <property type="entry name" value="AAA"/>
    <property type="match status" value="1"/>
</dbReference>
<gene>
    <name evidence="2" type="ORF">NIES267_18220</name>
</gene>
<organism evidence="2 3">
    <name type="scientific">Calothrix parasitica NIES-267</name>
    <dbReference type="NCBI Taxonomy" id="1973488"/>
    <lineage>
        <taxon>Bacteria</taxon>
        <taxon>Bacillati</taxon>
        <taxon>Cyanobacteriota</taxon>
        <taxon>Cyanophyceae</taxon>
        <taxon>Nostocales</taxon>
        <taxon>Calotrichaceae</taxon>
        <taxon>Calothrix</taxon>
    </lineage>
</organism>
<evidence type="ECO:0000313" key="3">
    <source>
        <dbReference type="Proteomes" id="UP000218418"/>
    </source>
</evidence>
<dbReference type="Proteomes" id="UP000218418">
    <property type="component" value="Chromosome"/>
</dbReference>
<dbReference type="SUPFAM" id="SSF52540">
    <property type="entry name" value="P-loop containing nucleoside triphosphate hydrolases"/>
    <property type="match status" value="1"/>
</dbReference>
<proteinExistence type="predicted"/>
<sequence length="46" mass="5064">MSNSSFPQRICVIGTSGAGKTTLALQVSQKLNIPHFELDSLFWEPN</sequence>
<dbReference type="EMBL" id="AP018227">
    <property type="protein sequence ID" value="BAY82343.1"/>
    <property type="molecule type" value="Genomic_DNA"/>
</dbReference>
<dbReference type="AlphaFoldDB" id="A0A1Z4LM82"/>